<evidence type="ECO:0000256" key="3">
    <source>
        <dbReference type="ARBA" id="ARBA00022448"/>
    </source>
</evidence>
<dbReference type="EMBL" id="GL870984">
    <property type="protein sequence ID" value="EGC38084.1"/>
    <property type="molecule type" value="Genomic_DNA"/>
</dbReference>
<dbReference type="OrthoDB" id="442352at2759"/>
<dbReference type="InParanoid" id="F0ZDC1"/>
<comment type="subcellular location">
    <subcellularLocation>
        <location evidence="1">Cell membrane</location>
        <topology evidence="1">Multi-pass membrane protein</topology>
    </subcellularLocation>
</comment>
<dbReference type="STRING" id="5786.F0ZDC1"/>
<feature type="transmembrane region" description="Helical" evidence="9">
    <location>
        <begin position="363"/>
        <end position="389"/>
    </location>
</feature>
<feature type="transmembrane region" description="Helical" evidence="9">
    <location>
        <begin position="42"/>
        <end position="58"/>
    </location>
</feature>
<feature type="transmembrane region" description="Helical" evidence="9">
    <location>
        <begin position="524"/>
        <end position="549"/>
    </location>
</feature>
<comment type="similarity">
    <text evidence="2">Belongs to the CitM (TC 2.A.11) transporter family.</text>
</comment>
<keyword evidence="4" id="KW-1003">Cell membrane</keyword>
<reference evidence="12" key="1">
    <citation type="journal article" date="2011" name="Genome Biol.">
        <title>Comparative genomics of the social amoebae Dictyostelium discoideum and Dictyostelium purpureum.</title>
        <authorList>
            <consortium name="US DOE Joint Genome Institute (JGI-PGF)"/>
            <person name="Sucgang R."/>
            <person name="Kuo A."/>
            <person name="Tian X."/>
            <person name="Salerno W."/>
            <person name="Parikh A."/>
            <person name="Feasley C.L."/>
            <person name="Dalin E."/>
            <person name="Tu H."/>
            <person name="Huang E."/>
            <person name="Barry K."/>
            <person name="Lindquist E."/>
            <person name="Shapiro H."/>
            <person name="Bruce D."/>
            <person name="Schmutz J."/>
            <person name="Salamov A."/>
            <person name="Fey P."/>
            <person name="Gaudet P."/>
            <person name="Anjard C."/>
            <person name="Babu M.M."/>
            <person name="Basu S."/>
            <person name="Bushmanova Y."/>
            <person name="van der Wel H."/>
            <person name="Katoh-Kurasawa M."/>
            <person name="Dinh C."/>
            <person name="Coutinho P.M."/>
            <person name="Saito T."/>
            <person name="Elias M."/>
            <person name="Schaap P."/>
            <person name="Kay R.R."/>
            <person name="Henrissat B."/>
            <person name="Eichinger L."/>
            <person name="Rivero F."/>
            <person name="Putnam N.H."/>
            <person name="West C.M."/>
            <person name="Loomis W.F."/>
            <person name="Chisholm R.L."/>
            <person name="Shaulsky G."/>
            <person name="Strassmann J.E."/>
            <person name="Queller D.C."/>
            <person name="Kuspa A."/>
            <person name="Grigoriev I.V."/>
        </authorList>
    </citation>
    <scope>NUCLEOTIDE SEQUENCE [LARGE SCALE GENOMIC DNA]</scope>
    <source>
        <strain evidence="12">QSDP1</strain>
    </source>
</reference>
<dbReference type="GO" id="GO:0015105">
    <property type="term" value="F:arsenite transmembrane transporter activity"/>
    <property type="evidence" value="ECO:0007669"/>
    <property type="project" value="InterPro"/>
</dbReference>
<dbReference type="GeneID" id="10502835"/>
<feature type="region of interest" description="Disordered" evidence="8">
    <location>
        <begin position="257"/>
        <end position="278"/>
    </location>
</feature>
<keyword evidence="3" id="KW-0813">Transport</keyword>
<evidence type="ECO:0000259" key="10">
    <source>
        <dbReference type="Pfam" id="PF03600"/>
    </source>
</evidence>
<accession>F0ZDC1</accession>
<dbReference type="PANTHER" id="PTHR43302">
    <property type="entry name" value="TRANSPORTER ARSB-RELATED"/>
    <property type="match status" value="1"/>
</dbReference>
<evidence type="ECO:0000256" key="8">
    <source>
        <dbReference type="SAM" id="MobiDB-lite"/>
    </source>
</evidence>
<dbReference type="PANTHER" id="PTHR43302:SF5">
    <property type="entry name" value="TRANSPORTER ARSB-RELATED"/>
    <property type="match status" value="1"/>
</dbReference>
<feature type="transmembrane region" description="Helical" evidence="9">
    <location>
        <begin position="187"/>
        <end position="207"/>
    </location>
</feature>
<dbReference type="InterPro" id="IPR004680">
    <property type="entry name" value="Cit_transptr-like_dom"/>
</dbReference>
<feature type="transmembrane region" description="Helical" evidence="9">
    <location>
        <begin position="448"/>
        <end position="466"/>
    </location>
</feature>
<keyword evidence="7 9" id="KW-0472">Membrane</keyword>
<proteinExistence type="inferred from homology"/>
<keyword evidence="5 9" id="KW-0812">Transmembrane</keyword>
<dbReference type="Pfam" id="PF03600">
    <property type="entry name" value="CitMHS"/>
    <property type="match status" value="1"/>
</dbReference>
<dbReference type="RefSeq" id="XP_003285391.1">
    <property type="nucleotide sequence ID" value="XM_003285343.1"/>
</dbReference>
<keyword evidence="12" id="KW-1185">Reference proteome</keyword>
<keyword evidence="6 9" id="KW-1133">Transmembrane helix</keyword>
<evidence type="ECO:0000256" key="2">
    <source>
        <dbReference type="ARBA" id="ARBA00009843"/>
    </source>
</evidence>
<evidence type="ECO:0000256" key="1">
    <source>
        <dbReference type="ARBA" id="ARBA00004651"/>
    </source>
</evidence>
<feature type="transmembrane region" description="Helical" evidence="9">
    <location>
        <begin position="409"/>
        <end position="427"/>
    </location>
</feature>
<protein>
    <recommendedName>
        <fullName evidence="10">Citrate transporter-like domain-containing protein</fullName>
    </recommendedName>
</protein>
<dbReference type="KEGG" id="dpp:DICPUDRAFT_76346"/>
<dbReference type="Proteomes" id="UP000001064">
    <property type="component" value="Unassembled WGS sequence"/>
</dbReference>
<feature type="domain" description="Citrate transporter-like" evidence="10">
    <location>
        <begin position="30"/>
        <end position="498"/>
    </location>
</feature>
<evidence type="ECO:0000313" key="11">
    <source>
        <dbReference type="EMBL" id="EGC38084.1"/>
    </source>
</evidence>
<dbReference type="GO" id="GO:0016020">
    <property type="term" value="C:membrane"/>
    <property type="evidence" value="ECO:0000318"/>
    <property type="project" value="GO_Central"/>
</dbReference>
<gene>
    <name evidence="11" type="primary">ArsB</name>
    <name evidence="11" type="ORF">DICPUDRAFT_76346</name>
</gene>
<feature type="transmembrane region" description="Helical" evidence="9">
    <location>
        <begin position="486"/>
        <end position="512"/>
    </location>
</feature>
<dbReference type="GO" id="GO:0005886">
    <property type="term" value="C:plasma membrane"/>
    <property type="evidence" value="ECO:0007669"/>
    <property type="project" value="UniProtKB-SubCell"/>
</dbReference>
<dbReference type="OMA" id="QNMIIAT"/>
<dbReference type="InterPro" id="IPR000802">
    <property type="entry name" value="Arsenical_pump_ArsB"/>
</dbReference>
<evidence type="ECO:0000256" key="5">
    <source>
        <dbReference type="ARBA" id="ARBA00022692"/>
    </source>
</evidence>
<feature type="transmembrane region" description="Helical" evidence="9">
    <location>
        <begin position="104"/>
        <end position="122"/>
    </location>
</feature>
<dbReference type="VEuPathDB" id="AmoebaDB:DICPUDRAFT_76346"/>
<organism evidence="11 12">
    <name type="scientific">Dictyostelium purpureum</name>
    <name type="common">Slime mold</name>
    <dbReference type="NCBI Taxonomy" id="5786"/>
    <lineage>
        <taxon>Eukaryota</taxon>
        <taxon>Amoebozoa</taxon>
        <taxon>Evosea</taxon>
        <taxon>Eumycetozoa</taxon>
        <taxon>Dictyostelia</taxon>
        <taxon>Dictyosteliales</taxon>
        <taxon>Dictyosteliaceae</taxon>
        <taxon>Dictyostelium</taxon>
    </lineage>
</organism>
<evidence type="ECO:0000313" key="12">
    <source>
        <dbReference type="Proteomes" id="UP000001064"/>
    </source>
</evidence>
<feature type="transmembrane region" description="Helical" evidence="9">
    <location>
        <begin position="64"/>
        <end position="83"/>
    </location>
</feature>
<name>F0ZDC1_DICPU</name>
<evidence type="ECO:0000256" key="6">
    <source>
        <dbReference type="ARBA" id="ARBA00022989"/>
    </source>
</evidence>
<dbReference type="PRINTS" id="PR00758">
    <property type="entry name" value="ARSENICPUMP"/>
</dbReference>
<feature type="transmembrane region" description="Helical" evidence="9">
    <location>
        <begin position="12"/>
        <end position="30"/>
    </location>
</feature>
<evidence type="ECO:0000256" key="7">
    <source>
        <dbReference type="ARBA" id="ARBA00023136"/>
    </source>
</evidence>
<dbReference type="CDD" id="cd01117">
    <property type="entry name" value="YbiR_permease"/>
    <property type="match status" value="1"/>
</dbReference>
<sequence>MSNSVFNLNEAVKPYFALVIFIVSLFLICVKIKNINIGRAGYSLIGATLMVMFGIVPPKEIGSVVNWDTIILLMSMMMLSNYMEKANIWGLASNVLLYKCKTPFVFLIRVCIISAVMSSVLTNDTVCVTLTPIVIKACETTSLPYFPYLMAVATSANIGSASLPVGNPQNMIIATAGGLEFLNFFKVSVVSSFLGVLLNSVLLYFYFKKNLSKFEITVDLTKQISLKSLTKNNSRNEKEIKQENSLNYNKLTQENSIQNNDSINNNNTNSNNNNNDNSEDIITGSYNIDNNSSNIIIISTPTLYSEDNEDRLLDVDINDQNSSNNNNDGKFNQYNKNNFFENLKNPKFYLEILKKLIEIRVSIILFLILVGFFVGLHMGFTVLFGVSILMMIEHNNDIGEIIKSVDWELLLFFSGLFVLVDGFDRQFAKEAWTVLEPFVPLDDKNINIFKVFIFSIMVLVLSNVLGNVPLVLSLSPRLLDANVPNFTWLLLAFVSTVAGNLTLVGSVANLIVAEKAKAHHVIGFLEYLKFGVPSTILVVLIGVPIVVLMSSI</sequence>
<dbReference type="eggNOG" id="KOG2639">
    <property type="taxonomic scope" value="Eukaryota"/>
</dbReference>
<evidence type="ECO:0000256" key="4">
    <source>
        <dbReference type="ARBA" id="ARBA00022475"/>
    </source>
</evidence>
<dbReference type="AlphaFoldDB" id="F0ZDC1"/>
<evidence type="ECO:0000256" key="9">
    <source>
        <dbReference type="SAM" id="Phobius"/>
    </source>
</evidence>